<keyword evidence="5" id="KW-1185">Reference proteome</keyword>
<comment type="caution">
    <text evidence="4">The sequence shown here is derived from an EMBL/GenBank/DDBJ whole genome shotgun (WGS) entry which is preliminary data.</text>
</comment>
<accession>A0A7I8V8S8</accession>
<dbReference type="AlphaFoldDB" id="A0A7I8V8S8"/>
<keyword evidence="2 3" id="KW-0040">ANK repeat</keyword>
<keyword evidence="1" id="KW-0677">Repeat</keyword>
<evidence type="ECO:0000256" key="2">
    <source>
        <dbReference type="ARBA" id="ARBA00023043"/>
    </source>
</evidence>
<evidence type="ECO:0000313" key="4">
    <source>
        <dbReference type="EMBL" id="CAD5112712.1"/>
    </source>
</evidence>
<proteinExistence type="predicted"/>
<evidence type="ECO:0000256" key="1">
    <source>
        <dbReference type="ARBA" id="ARBA00022737"/>
    </source>
</evidence>
<dbReference type="PANTHER" id="PTHR24198">
    <property type="entry name" value="ANKYRIN REPEAT AND PROTEIN KINASE DOMAIN-CONTAINING PROTEIN"/>
    <property type="match status" value="1"/>
</dbReference>
<evidence type="ECO:0000313" key="5">
    <source>
        <dbReference type="Proteomes" id="UP000549394"/>
    </source>
</evidence>
<sequence length="453" mass="51626">MSSIESVCSAGNLEEIDNFITCDKINLYDQKGLQFKLQFFFKLTTVLSGINYVLLGFAPIHYVCQRDTYDVPSIIELLVSKGCNINLTTKDRRDNALQLAIRSDSFMQHVIDVSVVLLKLGLDSSSRNNQLRSAFDEAIDANYPPLIEVLCGSKTIEELEIDNKLHRDEYYCNLLIEHIKKGKNEARLYDILRRKFALDTRDKENDTPLNLSIKLESLRKDNIMLKLVEFFLKSGADPSLIDIDDHDAYYLADVKKYRDVQRLLHKFKNSKEPEIVECEPLQSADLESPSETPSESPPLNGLEKLNEALFDAIAFGELSEVEECLKTEANLQEKTDEGYGVFHLVCIREDERDRTEICKALLKAGAPVDIIDEKKESPLFEAARKNLDEIAHLILTQSNSYAATNKDGFTAKDIATEKNSEETLKVFENYEKRKRALKNWKKASDKAKTCFIL</sequence>
<dbReference type="SMART" id="SM00248">
    <property type="entry name" value="ANK"/>
    <property type="match status" value="7"/>
</dbReference>
<feature type="repeat" description="ANK" evidence="3">
    <location>
        <begin position="55"/>
        <end position="90"/>
    </location>
</feature>
<dbReference type="PROSITE" id="PS50088">
    <property type="entry name" value="ANK_REPEAT"/>
    <property type="match status" value="1"/>
</dbReference>
<evidence type="ECO:0000256" key="3">
    <source>
        <dbReference type="PROSITE-ProRule" id="PRU00023"/>
    </source>
</evidence>
<organism evidence="4 5">
    <name type="scientific">Dimorphilus gyrociliatus</name>
    <dbReference type="NCBI Taxonomy" id="2664684"/>
    <lineage>
        <taxon>Eukaryota</taxon>
        <taxon>Metazoa</taxon>
        <taxon>Spiralia</taxon>
        <taxon>Lophotrochozoa</taxon>
        <taxon>Annelida</taxon>
        <taxon>Polychaeta</taxon>
        <taxon>Polychaeta incertae sedis</taxon>
        <taxon>Dinophilidae</taxon>
        <taxon>Dimorphilus</taxon>
    </lineage>
</organism>
<reference evidence="4 5" key="1">
    <citation type="submission" date="2020-08" db="EMBL/GenBank/DDBJ databases">
        <authorList>
            <person name="Hejnol A."/>
        </authorList>
    </citation>
    <scope>NUCLEOTIDE SEQUENCE [LARGE SCALE GENOMIC DNA]</scope>
</reference>
<dbReference type="PANTHER" id="PTHR24198:SF165">
    <property type="entry name" value="ANKYRIN REPEAT-CONTAINING PROTEIN-RELATED"/>
    <property type="match status" value="1"/>
</dbReference>
<dbReference type="InterPro" id="IPR002110">
    <property type="entry name" value="Ankyrin_rpt"/>
</dbReference>
<dbReference type="Gene3D" id="1.25.40.20">
    <property type="entry name" value="Ankyrin repeat-containing domain"/>
    <property type="match status" value="2"/>
</dbReference>
<gene>
    <name evidence="4" type="ORF">DGYR_LOCUS1804</name>
</gene>
<dbReference type="OrthoDB" id="2157354at2759"/>
<dbReference type="InterPro" id="IPR036770">
    <property type="entry name" value="Ankyrin_rpt-contain_sf"/>
</dbReference>
<protein>
    <submittedName>
        <fullName evidence="4">DgyrCDS1931</fullName>
    </submittedName>
</protein>
<dbReference type="EMBL" id="CAJFCJ010000002">
    <property type="protein sequence ID" value="CAD5112712.1"/>
    <property type="molecule type" value="Genomic_DNA"/>
</dbReference>
<dbReference type="SUPFAM" id="SSF48403">
    <property type="entry name" value="Ankyrin repeat"/>
    <property type="match status" value="2"/>
</dbReference>
<dbReference type="Proteomes" id="UP000549394">
    <property type="component" value="Unassembled WGS sequence"/>
</dbReference>
<name>A0A7I8V8S8_9ANNE</name>
<dbReference type="Pfam" id="PF12796">
    <property type="entry name" value="Ank_2"/>
    <property type="match status" value="1"/>
</dbReference>